<organism evidence="5 7">
    <name type="scientific">Odoribacter splanchnicus</name>
    <dbReference type="NCBI Taxonomy" id="28118"/>
    <lineage>
        <taxon>Bacteria</taxon>
        <taxon>Pseudomonadati</taxon>
        <taxon>Bacteroidota</taxon>
        <taxon>Bacteroidia</taxon>
        <taxon>Bacteroidales</taxon>
        <taxon>Odoribacteraceae</taxon>
        <taxon>Odoribacter</taxon>
    </lineage>
</organism>
<feature type="transmembrane region" description="Helical" evidence="1">
    <location>
        <begin position="53"/>
        <end position="75"/>
    </location>
</feature>
<evidence type="ECO:0000313" key="4">
    <source>
        <dbReference type="EMBL" id="RGU55614.1"/>
    </source>
</evidence>
<evidence type="ECO:0000313" key="2">
    <source>
        <dbReference type="EMBL" id="MCG4960015.1"/>
    </source>
</evidence>
<feature type="transmembrane region" description="Helical" evidence="1">
    <location>
        <begin position="20"/>
        <end position="41"/>
    </location>
</feature>
<proteinExistence type="predicted"/>
<dbReference type="Proteomes" id="UP000284434">
    <property type="component" value="Unassembled WGS sequence"/>
</dbReference>
<evidence type="ECO:0000313" key="3">
    <source>
        <dbReference type="EMBL" id="MDB9223340.1"/>
    </source>
</evidence>
<comment type="caution">
    <text evidence="5">The sequence shown here is derived from an EMBL/GenBank/DDBJ whole genome shotgun (WGS) entry which is preliminary data.</text>
</comment>
<keyword evidence="1" id="KW-1133">Transmembrane helix</keyword>
<evidence type="ECO:0000313" key="7">
    <source>
        <dbReference type="Proteomes" id="UP000283426"/>
    </source>
</evidence>
<accession>A0A1Y3YK05</accession>
<dbReference type="RefSeq" id="WP_013611971.1">
    <property type="nucleotide sequence ID" value="NZ_BAABYK010000002.1"/>
</dbReference>
<reference evidence="7 8" key="1">
    <citation type="submission" date="2018-08" db="EMBL/GenBank/DDBJ databases">
        <title>A genome reference for cultivated species of the human gut microbiota.</title>
        <authorList>
            <person name="Zou Y."/>
            <person name="Xue W."/>
            <person name="Luo G."/>
        </authorList>
    </citation>
    <scope>NUCLEOTIDE SEQUENCE [LARGE SCALE GENOMIC DNA]</scope>
    <source>
        <strain evidence="5 7">AF14-6AC</strain>
        <strain evidence="4 8">AF16-14</strain>
        <strain evidence="6 9">OF03-11</strain>
    </source>
</reference>
<dbReference type="OMA" id="MKEWIIT"/>
<dbReference type="EMBL" id="QRYW01000034">
    <property type="protein sequence ID" value="RGV21674.1"/>
    <property type="molecule type" value="Genomic_DNA"/>
</dbReference>
<evidence type="ECO:0000313" key="6">
    <source>
        <dbReference type="EMBL" id="RGY05580.1"/>
    </source>
</evidence>
<name>A0A1Y3YK05_9BACT</name>
<gene>
    <name evidence="5" type="ORF">DWW24_14850</name>
    <name evidence="4" type="ORF">DWW57_11905</name>
    <name evidence="6" type="ORF">DXA53_12465</name>
    <name evidence="2" type="ORF">L0P03_09155</name>
    <name evidence="3" type="ORF">PN645_10035</name>
</gene>
<dbReference type="EMBL" id="QSCO01000017">
    <property type="protein sequence ID" value="RGY05580.1"/>
    <property type="molecule type" value="Genomic_DNA"/>
</dbReference>
<dbReference type="Proteomes" id="UP000283426">
    <property type="component" value="Unassembled WGS sequence"/>
</dbReference>
<evidence type="ECO:0000313" key="9">
    <source>
        <dbReference type="Proteomes" id="UP000284434"/>
    </source>
</evidence>
<dbReference type="AlphaFoldDB" id="A0A1Y3YK05"/>
<evidence type="ECO:0000256" key="1">
    <source>
        <dbReference type="SAM" id="Phobius"/>
    </source>
</evidence>
<keyword evidence="1" id="KW-0812">Transmembrane</keyword>
<keyword evidence="1" id="KW-0472">Membrane</keyword>
<dbReference type="Proteomes" id="UP000284243">
    <property type="component" value="Unassembled WGS sequence"/>
</dbReference>
<dbReference type="EMBL" id="JAQMRD010000011">
    <property type="protein sequence ID" value="MDB9223340.1"/>
    <property type="molecule type" value="Genomic_DNA"/>
</dbReference>
<dbReference type="Proteomes" id="UP001212263">
    <property type="component" value="Unassembled WGS sequence"/>
</dbReference>
<protein>
    <submittedName>
        <fullName evidence="5">Uncharacterized protein</fullName>
    </submittedName>
</protein>
<evidence type="ECO:0000313" key="5">
    <source>
        <dbReference type="EMBL" id="RGV21674.1"/>
    </source>
</evidence>
<reference evidence="3" key="3">
    <citation type="submission" date="2023-01" db="EMBL/GenBank/DDBJ databases">
        <title>Human gut microbiome strain richness.</title>
        <authorList>
            <person name="Chen-Liaw A."/>
        </authorList>
    </citation>
    <scope>NUCLEOTIDE SEQUENCE</scope>
    <source>
        <strain evidence="3">RTP21484st1_B7_RTP21484_190118</strain>
    </source>
</reference>
<evidence type="ECO:0000313" key="8">
    <source>
        <dbReference type="Proteomes" id="UP000284243"/>
    </source>
</evidence>
<dbReference type="EMBL" id="JAKNDN010000015">
    <property type="protein sequence ID" value="MCG4960015.1"/>
    <property type="molecule type" value="Genomic_DNA"/>
</dbReference>
<sequence>MQEEYKPAAIYSPISIGNWIISLILTMIPIVNIIMLFVWAFSNGTNPTKANWAKAALILILVWIILGIIFGGYFMRMFYGNYPTY</sequence>
<reference evidence="2" key="2">
    <citation type="submission" date="2022-01" db="EMBL/GenBank/DDBJ databases">
        <title>Collection of gut derived symbiotic bacterial strains cultured from healthy donors.</title>
        <authorList>
            <person name="Lin H."/>
            <person name="Kohout C."/>
            <person name="Waligurski E."/>
            <person name="Pamer E.G."/>
        </authorList>
    </citation>
    <scope>NUCLEOTIDE SEQUENCE</scope>
    <source>
        <strain evidence="2">DFI.1.149</strain>
    </source>
</reference>
<dbReference type="GeneID" id="61274980"/>
<dbReference type="Proteomes" id="UP001199750">
    <property type="component" value="Unassembled WGS sequence"/>
</dbReference>
<dbReference type="EMBL" id="QRYC01000016">
    <property type="protein sequence ID" value="RGU55614.1"/>
    <property type="molecule type" value="Genomic_DNA"/>
</dbReference>